<evidence type="ECO:0000256" key="4">
    <source>
        <dbReference type="ARBA" id="ARBA00022723"/>
    </source>
</evidence>
<dbReference type="GO" id="GO:0000166">
    <property type="term" value="F:nucleotide binding"/>
    <property type="evidence" value="ECO:0007669"/>
    <property type="project" value="InterPro"/>
</dbReference>
<keyword evidence="5" id="KW-0560">Oxidoreductase</keyword>
<dbReference type="Pfam" id="PF05153">
    <property type="entry name" value="MIOX"/>
    <property type="match status" value="1"/>
</dbReference>
<dbReference type="Gene3D" id="3.30.360.10">
    <property type="entry name" value="Dihydrodipicolinate Reductase, domain 2"/>
    <property type="match status" value="1"/>
</dbReference>
<organism evidence="9">
    <name type="scientific">seawater metagenome</name>
    <dbReference type="NCBI Taxonomy" id="1561972"/>
    <lineage>
        <taxon>unclassified sequences</taxon>
        <taxon>metagenomes</taxon>
        <taxon>ecological metagenomes</taxon>
    </lineage>
</organism>
<feature type="domain" description="Gfo/Idh/MocA-like oxidoreductase N-terminal" evidence="7">
    <location>
        <begin position="1"/>
        <end position="110"/>
    </location>
</feature>
<accession>A0A5E8CJV9</accession>
<dbReference type="SUPFAM" id="SSF55347">
    <property type="entry name" value="Glyceraldehyde-3-phosphate dehydrogenase-like, C-terminal domain"/>
    <property type="match status" value="1"/>
</dbReference>
<dbReference type="PANTHER" id="PTHR12588">
    <property type="entry name" value="MYOINOSITOL OXYGENASE"/>
    <property type="match status" value="1"/>
</dbReference>
<dbReference type="Pfam" id="PF01408">
    <property type="entry name" value="GFO_IDH_MocA"/>
    <property type="match status" value="1"/>
</dbReference>
<dbReference type="PANTHER" id="PTHR12588:SF0">
    <property type="entry name" value="INOSITOL OXYGENASE"/>
    <property type="match status" value="1"/>
</dbReference>
<keyword evidence="4" id="KW-0479">Metal-binding</keyword>
<dbReference type="Pfam" id="PF22725">
    <property type="entry name" value="GFO_IDH_MocA_C3"/>
    <property type="match status" value="1"/>
</dbReference>
<dbReference type="Gene3D" id="1.10.3210.10">
    <property type="entry name" value="Hypothetical protein af1432"/>
    <property type="match status" value="1"/>
</dbReference>
<name>A0A5E8CJV9_9ZZZZ</name>
<evidence type="ECO:0000256" key="1">
    <source>
        <dbReference type="ARBA" id="ARBA00001962"/>
    </source>
</evidence>
<keyword evidence="6" id="KW-0408">Iron</keyword>
<evidence type="ECO:0000259" key="8">
    <source>
        <dbReference type="Pfam" id="PF22725"/>
    </source>
</evidence>
<dbReference type="SUPFAM" id="SSF109604">
    <property type="entry name" value="HD-domain/PDEase-like"/>
    <property type="match status" value="1"/>
</dbReference>
<evidence type="ECO:0000256" key="3">
    <source>
        <dbReference type="ARBA" id="ARBA00022490"/>
    </source>
</evidence>
<dbReference type="InterPro" id="IPR055170">
    <property type="entry name" value="GFO_IDH_MocA-like_dom"/>
</dbReference>
<dbReference type="AlphaFoldDB" id="A0A5E8CJV9"/>
<dbReference type="GO" id="GO:0005737">
    <property type="term" value="C:cytoplasm"/>
    <property type="evidence" value="ECO:0007669"/>
    <property type="project" value="UniProtKB-SubCell"/>
</dbReference>
<gene>
    <name evidence="9" type="ORF">CPAV1605_1333</name>
</gene>
<dbReference type="SUPFAM" id="SSF51735">
    <property type="entry name" value="NAD(P)-binding Rossmann-fold domains"/>
    <property type="match status" value="1"/>
</dbReference>
<sequence>MKIAIWGYGRAGQLHYINMISKNDLQLKYVYDPIISEKGQLFINDIDIILNDPEIETVMICTPTHLHYQHIKLCLENNKNVFCEKPISNNETEIVECYALAEQKKKHLFCAFNRRFDPNIISLKKNINTIGHLQNILSISKDYYSYPKQIYLETSQSIFHDYAIHDIDFINWILNDKPISVFCTGNKTKSDNINTRHLDNVVIIMEYSNGLIVTINCSRITQQYDQRIEIQGDKGILLSENQKISFPERYKISYMKELDYFIKLITSNDKNNITKEECINNLIIANACQKSIDTSSKVSIKYSDKFRDYSNVVEAIKNNYFLARKNQTLEFVKKMHKKYLNFNIQISINEIFNKLKNFVDISDPDISLPNYYHGIQTAEAIRSDGHPDWLQLVGLIHDLGKIMYIKGSDKEGTSIKNQWAIVGDTFVVGCKIPDGIVFPEFNKENPDMKNNNLNSELGIYKKNCGLDNLWCSWGHDEYLYQILKYNNSKIPEEGLYIIRFHSLYSYHKNGEYKHFMNKKDKKMIKWLKIFNKYDLYTKSDDIKISTETKKYYNHLIEKYINNGKIYI</sequence>
<dbReference type="InterPro" id="IPR036291">
    <property type="entry name" value="NAD(P)-bd_dom_sf"/>
</dbReference>
<dbReference type="Gene3D" id="3.40.50.720">
    <property type="entry name" value="NAD(P)-binding Rossmann-like Domain"/>
    <property type="match status" value="1"/>
</dbReference>
<dbReference type="GO" id="GO:0019310">
    <property type="term" value="P:inositol catabolic process"/>
    <property type="evidence" value="ECO:0007669"/>
    <property type="project" value="InterPro"/>
</dbReference>
<comment type="cofactor">
    <cofactor evidence="1">
        <name>Fe cation</name>
        <dbReference type="ChEBI" id="CHEBI:24875"/>
    </cofactor>
</comment>
<evidence type="ECO:0000256" key="6">
    <source>
        <dbReference type="ARBA" id="ARBA00023004"/>
    </source>
</evidence>
<reference evidence="9" key="1">
    <citation type="submission" date="2019-09" db="EMBL/GenBank/DDBJ databases">
        <authorList>
            <person name="Needham M D."/>
        </authorList>
    </citation>
    <scope>NUCLEOTIDE SEQUENCE</scope>
</reference>
<evidence type="ECO:0000313" key="9">
    <source>
        <dbReference type="EMBL" id="VVU95581.1"/>
    </source>
</evidence>
<proteinExistence type="predicted"/>
<dbReference type="InterPro" id="IPR007828">
    <property type="entry name" value="Inositol_oxygenase"/>
</dbReference>
<dbReference type="InterPro" id="IPR000683">
    <property type="entry name" value="Gfo/Idh/MocA-like_OxRdtase_N"/>
</dbReference>
<dbReference type="EMBL" id="CABVLZ010000006">
    <property type="protein sequence ID" value="VVU95581.1"/>
    <property type="molecule type" value="Genomic_DNA"/>
</dbReference>
<evidence type="ECO:0000256" key="5">
    <source>
        <dbReference type="ARBA" id="ARBA00023002"/>
    </source>
</evidence>
<evidence type="ECO:0000259" key="7">
    <source>
        <dbReference type="Pfam" id="PF01408"/>
    </source>
</evidence>
<dbReference type="GO" id="GO:0050113">
    <property type="term" value="F:inositol oxygenase activity"/>
    <property type="evidence" value="ECO:0007669"/>
    <property type="project" value="InterPro"/>
</dbReference>
<comment type="subcellular location">
    <subcellularLocation>
        <location evidence="2">Cytoplasm</location>
    </subcellularLocation>
</comment>
<protein>
    <submittedName>
        <fullName evidence="9">Myo-inositol oxygenase</fullName>
    </submittedName>
</protein>
<evidence type="ECO:0000256" key="2">
    <source>
        <dbReference type="ARBA" id="ARBA00004496"/>
    </source>
</evidence>
<dbReference type="GO" id="GO:0005506">
    <property type="term" value="F:iron ion binding"/>
    <property type="evidence" value="ECO:0007669"/>
    <property type="project" value="InterPro"/>
</dbReference>
<keyword evidence="3" id="KW-0963">Cytoplasm</keyword>
<feature type="domain" description="GFO/IDH/MocA-like oxidoreductase" evidence="8">
    <location>
        <begin position="129"/>
        <end position="237"/>
    </location>
</feature>